<dbReference type="CDD" id="cd12441">
    <property type="entry name" value="RRM_Nup53_like"/>
    <property type="match status" value="1"/>
</dbReference>
<dbReference type="PROSITE" id="PS51472">
    <property type="entry name" value="RRM_NUP35"/>
    <property type="match status" value="1"/>
</dbReference>
<dbReference type="PANTHER" id="PTHR21527:SF6">
    <property type="entry name" value="NUCLEOPORIN NUP35"/>
    <property type="match status" value="1"/>
</dbReference>
<organism evidence="10 11">
    <name type="scientific">Durusdinium trenchii</name>
    <dbReference type="NCBI Taxonomy" id="1381693"/>
    <lineage>
        <taxon>Eukaryota</taxon>
        <taxon>Sar</taxon>
        <taxon>Alveolata</taxon>
        <taxon>Dinophyceae</taxon>
        <taxon>Suessiales</taxon>
        <taxon>Symbiodiniaceae</taxon>
        <taxon>Durusdinium</taxon>
    </lineage>
</organism>
<evidence type="ECO:0000256" key="3">
    <source>
        <dbReference type="ARBA" id="ARBA00022816"/>
    </source>
</evidence>
<sequence>MVGPLRRQAGPDQLLTNRTLVEAFGGTTGPSGAGGSRVGTFDEAADEAEEIPRVFSLKGAGSSFGAGANHTSLPSSQAFGAWPGASSWGNHLLLHPTPSQEAGLPAFGSGLGNAPMASGSASWVTVFGFPGRAASGVRQQLEAVCGPIVEVCYGEGNFMHVCFGSPQAASACLALNGQLLLGKIMVGCIPCTHAALLAGESEQPEERLRASTASVGLRLGPGSPEVRRHGLLWRLLDQLFDL</sequence>
<evidence type="ECO:0000256" key="2">
    <source>
        <dbReference type="ARBA" id="ARBA00022448"/>
    </source>
</evidence>
<keyword evidence="4" id="KW-0653">Protein transport</keyword>
<evidence type="ECO:0000256" key="7">
    <source>
        <dbReference type="ARBA" id="ARBA00023242"/>
    </source>
</evidence>
<evidence type="ECO:0000256" key="5">
    <source>
        <dbReference type="ARBA" id="ARBA00023010"/>
    </source>
</evidence>
<evidence type="ECO:0000259" key="9">
    <source>
        <dbReference type="PROSITE" id="PS51472"/>
    </source>
</evidence>
<comment type="caution">
    <text evidence="10">The sequence shown here is derived from an EMBL/GenBank/DDBJ whole genome shotgun (WGS) entry which is preliminary data.</text>
</comment>
<accession>A0ABP0NBM3</accession>
<protein>
    <recommendedName>
        <fullName evidence="9">RRM Nup35-type domain-containing protein</fullName>
    </recommendedName>
</protein>
<dbReference type="Pfam" id="PF05172">
    <property type="entry name" value="RRM_Nup35"/>
    <property type="match status" value="1"/>
</dbReference>
<keyword evidence="2 8" id="KW-0813">Transport</keyword>
<feature type="domain" description="RRM Nup35-type" evidence="9">
    <location>
        <begin position="118"/>
        <end position="198"/>
    </location>
</feature>
<reference evidence="10 11" key="1">
    <citation type="submission" date="2024-02" db="EMBL/GenBank/DDBJ databases">
        <authorList>
            <person name="Chen Y."/>
            <person name="Shah S."/>
            <person name="Dougan E. K."/>
            <person name="Thang M."/>
            <person name="Chan C."/>
        </authorList>
    </citation>
    <scope>NUCLEOTIDE SEQUENCE [LARGE SCALE GENOMIC DNA]</scope>
</reference>
<proteinExistence type="predicted"/>
<evidence type="ECO:0000313" key="10">
    <source>
        <dbReference type="EMBL" id="CAK9060287.1"/>
    </source>
</evidence>
<evidence type="ECO:0000256" key="8">
    <source>
        <dbReference type="PROSITE-ProRule" id="PRU00804"/>
    </source>
</evidence>
<dbReference type="EMBL" id="CAXAMN010021498">
    <property type="protein sequence ID" value="CAK9060287.1"/>
    <property type="molecule type" value="Genomic_DNA"/>
</dbReference>
<dbReference type="PANTHER" id="PTHR21527">
    <property type="entry name" value="NUCLEOPORIN NUP35"/>
    <property type="match status" value="1"/>
</dbReference>
<dbReference type="InterPro" id="IPR035979">
    <property type="entry name" value="RBD_domain_sf"/>
</dbReference>
<evidence type="ECO:0000313" key="11">
    <source>
        <dbReference type="Proteomes" id="UP001642484"/>
    </source>
</evidence>
<dbReference type="InterPro" id="IPR007846">
    <property type="entry name" value="RRM_NUP35_dom"/>
</dbReference>
<gene>
    <name evidence="10" type="ORF">CCMP2556_LOCUS29658</name>
</gene>
<dbReference type="Proteomes" id="UP001642484">
    <property type="component" value="Unassembled WGS sequence"/>
</dbReference>
<evidence type="ECO:0000256" key="1">
    <source>
        <dbReference type="ARBA" id="ARBA00004567"/>
    </source>
</evidence>
<keyword evidence="5" id="KW-0811">Translocation</keyword>
<keyword evidence="11" id="KW-1185">Reference proteome</keyword>
<dbReference type="InterPro" id="IPR012677">
    <property type="entry name" value="Nucleotide-bd_a/b_plait_sf"/>
</dbReference>
<keyword evidence="7 8" id="KW-0539">Nucleus</keyword>
<dbReference type="Gene3D" id="3.30.70.330">
    <property type="match status" value="1"/>
</dbReference>
<evidence type="ECO:0000256" key="6">
    <source>
        <dbReference type="ARBA" id="ARBA00023132"/>
    </source>
</evidence>
<keyword evidence="6 8" id="KW-0906">Nuclear pore complex</keyword>
<evidence type="ECO:0000256" key="4">
    <source>
        <dbReference type="ARBA" id="ARBA00022927"/>
    </source>
</evidence>
<dbReference type="SUPFAM" id="SSF54928">
    <property type="entry name" value="RNA-binding domain, RBD"/>
    <property type="match status" value="1"/>
</dbReference>
<keyword evidence="3 8" id="KW-0509">mRNA transport</keyword>
<comment type="subcellular location">
    <subcellularLocation>
        <location evidence="1">Nucleus</location>
        <location evidence="1">Nuclear pore complex</location>
    </subcellularLocation>
</comment>
<name>A0ABP0NBM3_9DINO</name>